<accession>A0AA35RZ35</accession>
<dbReference type="EMBL" id="CASHTH010001733">
    <property type="protein sequence ID" value="CAI8019216.1"/>
    <property type="molecule type" value="Genomic_DNA"/>
</dbReference>
<organism evidence="2 3">
    <name type="scientific">Geodia barretti</name>
    <name type="common">Barrett's horny sponge</name>
    <dbReference type="NCBI Taxonomy" id="519541"/>
    <lineage>
        <taxon>Eukaryota</taxon>
        <taxon>Metazoa</taxon>
        <taxon>Porifera</taxon>
        <taxon>Demospongiae</taxon>
        <taxon>Heteroscleromorpha</taxon>
        <taxon>Tetractinellida</taxon>
        <taxon>Astrophorina</taxon>
        <taxon>Geodiidae</taxon>
        <taxon>Geodia</taxon>
    </lineage>
</organism>
<gene>
    <name evidence="2" type="ORF">GBAR_LOCUS11572</name>
</gene>
<evidence type="ECO:0000256" key="1">
    <source>
        <dbReference type="SAM" id="Coils"/>
    </source>
</evidence>
<feature type="coiled-coil region" evidence="1">
    <location>
        <begin position="311"/>
        <end position="338"/>
    </location>
</feature>
<name>A0AA35RZ35_GEOBA</name>
<evidence type="ECO:0000313" key="2">
    <source>
        <dbReference type="EMBL" id="CAI8019216.1"/>
    </source>
</evidence>
<comment type="caution">
    <text evidence="2">The sequence shown here is derived from an EMBL/GenBank/DDBJ whole genome shotgun (WGS) entry which is preliminary data.</text>
</comment>
<dbReference type="Proteomes" id="UP001174909">
    <property type="component" value="Unassembled WGS sequence"/>
</dbReference>
<sequence length="342" mass="37200">MHVNLPAGNSRLTLRQLLDRLLPPDATGQGEAAARLDRRDNPDLPACYAVLLTLAQQWRAGLCRLSLATGRNWGRPAHPDDPVGAHLRPTPLCRRVGGRGDADLMLTMLPAYRPLDWAVARGYAVNRHELLDWMQSCALLYFVDKHGCAVPTASDLSASDPCRPVVSGLNRRRCLRPAADGDGAEVAPAGRQLIGSLLAETEALIDSFDLFKDARWNQDEQAAEFDTGRGADLRVEAIMAEGLDPVRAVFLLRLYDGTLDPYADQWQRLVGDPGCFDRLLEPVVNRAMPPPPDAVLTAIMEDGFALLEARAEAAADCLAQAEIQRRLLEQQSAGASDALAEG</sequence>
<dbReference type="AlphaFoldDB" id="A0AA35RZ35"/>
<keyword evidence="1" id="KW-0175">Coiled coil</keyword>
<evidence type="ECO:0000313" key="3">
    <source>
        <dbReference type="Proteomes" id="UP001174909"/>
    </source>
</evidence>
<keyword evidence="3" id="KW-1185">Reference proteome</keyword>
<reference evidence="2" key="1">
    <citation type="submission" date="2023-03" db="EMBL/GenBank/DDBJ databases">
        <authorList>
            <person name="Steffen K."/>
            <person name="Cardenas P."/>
        </authorList>
    </citation>
    <scope>NUCLEOTIDE SEQUENCE</scope>
</reference>
<proteinExistence type="predicted"/>
<protein>
    <submittedName>
        <fullName evidence="2">Uncharacterized protein</fullName>
    </submittedName>
</protein>